<keyword evidence="3" id="KW-1185">Reference proteome</keyword>
<dbReference type="Proteomes" id="UP000326396">
    <property type="component" value="Linkage Group LG14"/>
</dbReference>
<reference evidence="2 3" key="1">
    <citation type="submission" date="2019-05" db="EMBL/GenBank/DDBJ databases">
        <title>Mikania micrantha, genome provides insights into the molecular mechanism of rapid growth.</title>
        <authorList>
            <person name="Liu B."/>
        </authorList>
    </citation>
    <scope>NUCLEOTIDE SEQUENCE [LARGE SCALE GENOMIC DNA]</scope>
    <source>
        <strain evidence="2">NLD-2019</strain>
        <tissue evidence="2">Leaf</tissue>
    </source>
</reference>
<sequence>MMGLGYLGSSSSSSSNLSPLAPPFTVNRPNHNKHGLNSNPVSNFNDPSYAFSQSIGGQEFVGDSSKNTHDYRHIVSDPVVSSPTTHNWGGLSSDGSGQITHWSHWSIVNPSPKHVGDSLLFNQTEAKPFDRPYPISSPVNVDDIPLVSFSDETDYTLNLSGLEYNPKSNFNAKQEGISSTLMRGEKPVERMENDNIGSSFAYKCLNQGAYCNETLSKGKDDPSMLYYADMIRKANNNGKSPSDGTSFFANNQHRLDSNEFSIEELHFRAFPVSPVQSAEDPFGNSQKLTPLYEKRNHHMFEDHVLKQSKKSSSIVIKSPAAAVSGLSASSKNAAGVSNISDVVGSNHTSLKEKEPHLPQLSLQMGTADAAPLSVEDSKLPYASDQLIFEFKAKPSSLQVPDINIPDAANSFDHQYPAEDSPCWKGTPSLPFGSPENQPPTKKLQKGINLQETDNTHAKTSSSAIPFHNDTGEVVDSLKVRDGGDDVNKPNKPQTSKMNIPNIEEAAILLAEMNGEVADNKLRASVLVKALYNLSDLLLRACSNEALNEHDHEALDHVTRNLGVCMSRKVQMAAAPTNKSTVLHSNISHDAIKKILDENLECEAEVSSETTPLYKDLWLEAEAELCCLSYRARFERLKRETQKEKPHNSTATSDRKETLKSCNGSTFIKADAAKVLNTQHIDDIINIHGEQNPVKEGHITGVKDTGSGVTVQHQLCKDDDNCDDVDSWVIARLDTLKNRGELNAIDLEEQACGEVKVNHLQDQEAAAVGSGSGSDWENILKDEVSWRLS</sequence>
<proteinExistence type="predicted"/>
<evidence type="ECO:0000256" key="1">
    <source>
        <dbReference type="SAM" id="MobiDB-lite"/>
    </source>
</evidence>
<dbReference type="PANTHER" id="PTHR34361">
    <property type="entry name" value="OS08G0157800 PROTEIN"/>
    <property type="match status" value="1"/>
</dbReference>
<gene>
    <name evidence="2" type="ORF">E3N88_12670</name>
</gene>
<accession>A0A5N6P676</accession>
<protein>
    <submittedName>
        <fullName evidence="2">Uncharacterized protein</fullName>
    </submittedName>
</protein>
<dbReference type="AlphaFoldDB" id="A0A5N6P676"/>
<organism evidence="2 3">
    <name type="scientific">Mikania micrantha</name>
    <name type="common">bitter vine</name>
    <dbReference type="NCBI Taxonomy" id="192012"/>
    <lineage>
        <taxon>Eukaryota</taxon>
        <taxon>Viridiplantae</taxon>
        <taxon>Streptophyta</taxon>
        <taxon>Embryophyta</taxon>
        <taxon>Tracheophyta</taxon>
        <taxon>Spermatophyta</taxon>
        <taxon>Magnoliopsida</taxon>
        <taxon>eudicotyledons</taxon>
        <taxon>Gunneridae</taxon>
        <taxon>Pentapetalae</taxon>
        <taxon>asterids</taxon>
        <taxon>campanulids</taxon>
        <taxon>Asterales</taxon>
        <taxon>Asteraceae</taxon>
        <taxon>Asteroideae</taxon>
        <taxon>Heliantheae alliance</taxon>
        <taxon>Eupatorieae</taxon>
        <taxon>Mikania</taxon>
    </lineage>
</organism>
<dbReference type="PANTHER" id="PTHR34361:SF2">
    <property type="entry name" value="OS08G0157800 PROTEIN"/>
    <property type="match status" value="1"/>
</dbReference>
<dbReference type="OrthoDB" id="611935at2759"/>
<evidence type="ECO:0000313" key="2">
    <source>
        <dbReference type="EMBL" id="KAD5961197.1"/>
    </source>
</evidence>
<feature type="compositionally biased region" description="Low complexity" evidence="1">
    <location>
        <begin position="1"/>
        <end position="18"/>
    </location>
</feature>
<dbReference type="EMBL" id="SZYD01000006">
    <property type="protein sequence ID" value="KAD5961197.1"/>
    <property type="molecule type" value="Genomic_DNA"/>
</dbReference>
<evidence type="ECO:0000313" key="3">
    <source>
        <dbReference type="Proteomes" id="UP000326396"/>
    </source>
</evidence>
<name>A0A5N6P676_9ASTR</name>
<feature type="region of interest" description="Disordered" evidence="1">
    <location>
        <begin position="1"/>
        <end position="35"/>
    </location>
</feature>
<comment type="caution">
    <text evidence="2">The sequence shown here is derived from an EMBL/GenBank/DDBJ whole genome shotgun (WGS) entry which is preliminary data.</text>
</comment>